<name>A0ABQ0FU00_APOSI</name>
<feature type="compositionally biased region" description="Polar residues" evidence="5">
    <location>
        <begin position="115"/>
        <end position="124"/>
    </location>
</feature>
<accession>A0ABQ0FU00</accession>
<comment type="caution">
    <text evidence="7">The sequence shown here is derived from an EMBL/GenBank/DDBJ whole genome shotgun (WGS) entry which is preliminary data.</text>
</comment>
<dbReference type="PANTHER" id="PTHR47465">
    <property type="entry name" value="MCG113260-RELATED-RELATED"/>
    <property type="match status" value="1"/>
</dbReference>
<proteinExistence type="predicted"/>
<evidence type="ECO:0000256" key="5">
    <source>
        <dbReference type="SAM" id="MobiDB-lite"/>
    </source>
</evidence>
<dbReference type="CDD" id="cd00086">
    <property type="entry name" value="homeodomain"/>
    <property type="match status" value="1"/>
</dbReference>
<dbReference type="GO" id="GO:0003677">
    <property type="term" value="F:DNA binding"/>
    <property type="evidence" value="ECO:0007669"/>
    <property type="project" value="UniProtKB-KW"/>
</dbReference>
<evidence type="ECO:0000256" key="1">
    <source>
        <dbReference type="ARBA" id="ARBA00023125"/>
    </source>
</evidence>
<keyword evidence="3 4" id="KW-0539">Nucleus</keyword>
<evidence type="ECO:0000256" key="3">
    <source>
        <dbReference type="ARBA" id="ARBA00023242"/>
    </source>
</evidence>
<dbReference type="InterPro" id="IPR001356">
    <property type="entry name" value="HD"/>
</dbReference>
<gene>
    <name evidence="7" type="ORF">APTSU1_001796300</name>
</gene>
<feature type="compositionally biased region" description="Acidic residues" evidence="5">
    <location>
        <begin position="63"/>
        <end position="72"/>
    </location>
</feature>
<dbReference type="Proteomes" id="UP001623349">
    <property type="component" value="Unassembled WGS sequence"/>
</dbReference>
<dbReference type="EMBL" id="BAAFST010000020">
    <property type="protein sequence ID" value="GAB1302724.1"/>
    <property type="molecule type" value="Genomic_DNA"/>
</dbReference>
<evidence type="ECO:0000259" key="6">
    <source>
        <dbReference type="Pfam" id="PF00046"/>
    </source>
</evidence>
<dbReference type="PANTHER" id="PTHR47465:SF2">
    <property type="entry name" value="HOMEOBOX PROTEIN GPBOX-RELATED"/>
    <property type="match status" value="1"/>
</dbReference>
<organism evidence="7 8">
    <name type="scientific">Apodemus speciosus</name>
    <name type="common">Large Japanese field mouse</name>
    <dbReference type="NCBI Taxonomy" id="105296"/>
    <lineage>
        <taxon>Eukaryota</taxon>
        <taxon>Metazoa</taxon>
        <taxon>Chordata</taxon>
        <taxon>Craniata</taxon>
        <taxon>Vertebrata</taxon>
        <taxon>Euteleostomi</taxon>
        <taxon>Mammalia</taxon>
        <taxon>Eutheria</taxon>
        <taxon>Euarchontoglires</taxon>
        <taxon>Glires</taxon>
        <taxon>Rodentia</taxon>
        <taxon>Myomorpha</taxon>
        <taxon>Muroidea</taxon>
        <taxon>Muridae</taxon>
        <taxon>Murinae</taxon>
        <taxon>Apodemus</taxon>
    </lineage>
</organism>
<dbReference type="SUPFAM" id="SSF46689">
    <property type="entry name" value="Homeodomain-like"/>
    <property type="match status" value="1"/>
</dbReference>
<comment type="subcellular location">
    <subcellularLocation>
        <location evidence="4">Nucleus</location>
    </subcellularLocation>
</comment>
<evidence type="ECO:0000256" key="4">
    <source>
        <dbReference type="RuleBase" id="RU000682"/>
    </source>
</evidence>
<evidence type="ECO:0000256" key="2">
    <source>
        <dbReference type="ARBA" id="ARBA00023155"/>
    </source>
</evidence>
<evidence type="ECO:0000313" key="7">
    <source>
        <dbReference type="EMBL" id="GAB1302724.1"/>
    </source>
</evidence>
<keyword evidence="8" id="KW-1185">Reference proteome</keyword>
<dbReference type="Gene3D" id="1.10.10.60">
    <property type="entry name" value="Homeodomain-like"/>
    <property type="match status" value="1"/>
</dbReference>
<evidence type="ECO:0000313" key="8">
    <source>
        <dbReference type="Proteomes" id="UP001623349"/>
    </source>
</evidence>
<feature type="domain" description="Homeobox" evidence="6">
    <location>
        <begin position="131"/>
        <end position="171"/>
    </location>
</feature>
<reference evidence="7 8" key="1">
    <citation type="submission" date="2024-08" db="EMBL/GenBank/DDBJ databases">
        <title>The draft genome of Apodemus speciosus.</title>
        <authorList>
            <person name="Nabeshima K."/>
            <person name="Suzuki S."/>
            <person name="Onuma M."/>
        </authorList>
    </citation>
    <scope>NUCLEOTIDE SEQUENCE [LARGE SCALE GENOMIC DNA]</scope>
    <source>
        <strain evidence="7">IB14-021</strain>
    </source>
</reference>
<sequence length="172" mass="18620">MVSRNTVVSGAGEEGGEKKGLVLSGLAQGGLDQGKLAEGQVAGVKRAQEEPAQSSLPQRAAGVEDEGEEKEEEREGRRDGDGASSSEDDMIDQKCGQSRSNHKQPQREAAIPEGSRNQAAGTRLADQSYSHTIFTHSQLRDLKRLFQQTHYPCLRARKDLARCMGVEECAVL</sequence>
<feature type="region of interest" description="Disordered" evidence="5">
    <location>
        <begin position="42"/>
        <end position="124"/>
    </location>
</feature>
<keyword evidence="2 4" id="KW-0371">Homeobox</keyword>
<protein>
    <submittedName>
        <fullName evidence="7">Homeobox protein GPBOX</fullName>
    </submittedName>
</protein>
<dbReference type="InterPro" id="IPR009057">
    <property type="entry name" value="Homeodomain-like_sf"/>
</dbReference>
<dbReference type="Pfam" id="PF00046">
    <property type="entry name" value="Homeodomain"/>
    <property type="match status" value="1"/>
</dbReference>
<keyword evidence="1 4" id="KW-0238">DNA-binding</keyword>